<gene>
    <name evidence="1" type="ORF">GCM10009827_087420</name>
</gene>
<organism evidence="1 2">
    <name type="scientific">Dactylosporangium maewongense</name>
    <dbReference type="NCBI Taxonomy" id="634393"/>
    <lineage>
        <taxon>Bacteria</taxon>
        <taxon>Bacillati</taxon>
        <taxon>Actinomycetota</taxon>
        <taxon>Actinomycetes</taxon>
        <taxon>Micromonosporales</taxon>
        <taxon>Micromonosporaceae</taxon>
        <taxon>Dactylosporangium</taxon>
    </lineage>
</organism>
<sequence>MDRGHLARLLDQDGEAFAACRHAVAAGANIQVWEGSTPASELAAIYARRLRLVQRRGTSEVGFADAVQSLRARGDESILIGAVDVHDPPYHFQLFLNVSATRLIACLGVDQRWRTLA</sequence>
<name>A0ABP4MZR1_9ACTN</name>
<proteinExistence type="predicted"/>
<dbReference type="EMBL" id="BAAAQD010000023">
    <property type="protein sequence ID" value="GAA1553242.1"/>
    <property type="molecule type" value="Genomic_DNA"/>
</dbReference>
<dbReference type="Proteomes" id="UP001501470">
    <property type="component" value="Unassembled WGS sequence"/>
</dbReference>
<dbReference type="RefSeq" id="WP_344509942.1">
    <property type="nucleotide sequence ID" value="NZ_BAAAQD010000023.1"/>
</dbReference>
<accession>A0ABP4MZR1</accession>
<evidence type="ECO:0000313" key="2">
    <source>
        <dbReference type="Proteomes" id="UP001501470"/>
    </source>
</evidence>
<comment type="caution">
    <text evidence="1">The sequence shown here is derived from an EMBL/GenBank/DDBJ whole genome shotgun (WGS) entry which is preliminary data.</text>
</comment>
<reference evidence="2" key="1">
    <citation type="journal article" date="2019" name="Int. J. Syst. Evol. Microbiol.">
        <title>The Global Catalogue of Microorganisms (GCM) 10K type strain sequencing project: providing services to taxonomists for standard genome sequencing and annotation.</title>
        <authorList>
            <consortium name="The Broad Institute Genomics Platform"/>
            <consortium name="The Broad Institute Genome Sequencing Center for Infectious Disease"/>
            <person name="Wu L."/>
            <person name="Ma J."/>
        </authorList>
    </citation>
    <scope>NUCLEOTIDE SEQUENCE [LARGE SCALE GENOMIC DNA]</scope>
    <source>
        <strain evidence="2">JCM 15933</strain>
    </source>
</reference>
<evidence type="ECO:0000313" key="1">
    <source>
        <dbReference type="EMBL" id="GAA1553242.1"/>
    </source>
</evidence>
<protein>
    <submittedName>
        <fullName evidence="1">Uncharacterized protein</fullName>
    </submittedName>
</protein>
<keyword evidence="2" id="KW-1185">Reference proteome</keyword>